<keyword evidence="1 2" id="KW-0238">DNA-binding</keyword>
<comment type="caution">
    <text evidence="4">The sequence shown here is derived from an EMBL/GenBank/DDBJ whole genome shotgun (WGS) entry which is preliminary data.</text>
</comment>
<accession>A0ABV0LVB3</accession>
<sequence length="199" mass="21747">MEEQTTRRPRQRLTREARHRQLLDVAWKIARDEGTDALTLGRLAEGAGVAKPVVYDHFATRPDLLIALYQEFDARQTAVMDAALEKGEADLSDRARVIASSYVDCVLQQGREIPGVIAALAGSPELEKIKRDYQAVFMEKCRAVLAPFAKAGTIRSAGLWSMLGAAEALSHAAATGEITPSQAKEELLATIVSMAERNK</sequence>
<dbReference type="PANTHER" id="PTHR30055:SF223">
    <property type="entry name" value="HTH-TYPE TRANSCRIPTIONAL REGULATOR UIDR"/>
    <property type="match status" value="1"/>
</dbReference>
<evidence type="ECO:0000313" key="4">
    <source>
        <dbReference type="EMBL" id="MEQ1403538.1"/>
    </source>
</evidence>
<name>A0ABV0LVB3_9HYPH</name>
<organism evidence="4 5">
    <name type="scientific">Neorhizobium phenanthreniclasticum</name>
    <dbReference type="NCBI Taxonomy" id="3157917"/>
    <lineage>
        <taxon>Bacteria</taxon>
        <taxon>Pseudomonadati</taxon>
        <taxon>Pseudomonadota</taxon>
        <taxon>Alphaproteobacteria</taxon>
        <taxon>Hyphomicrobiales</taxon>
        <taxon>Rhizobiaceae</taxon>
        <taxon>Rhizobium/Agrobacterium group</taxon>
        <taxon>Neorhizobium</taxon>
    </lineage>
</organism>
<feature type="DNA-binding region" description="H-T-H motif" evidence="2">
    <location>
        <begin position="39"/>
        <end position="58"/>
    </location>
</feature>
<feature type="domain" description="HTH tetR-type" evidence="3">
    <location>
        <begin position="16"/>
        <end position="76"/>
    </location>
</feature>
<dbReference type="InterPro" id="IPR050109">
    <property type="entry name" value="HTH-type_TetR-like_transc_reg"/>
</dbReference>
<dbReference type="RefSeq" id="WP_348861977.1">
    <property type="nucleotide sequence ID" value="NZ_JBEAAL010000001.1"/>
</dbReference>
<dbReference type="Pfam" id="PF00440">
    <property type="entry name" value="TetR_N"/>
    <property type="match status" value="1"/>
</dbReference>
<evidence type="ECO:0000256" key="1">
    <source>
        <dbReference type="ARBA" id="ARBA00023125"/>
    </source>
</evidence>
<evidence type="ECO:0000313" key="5">
    <source>
        <dbReference type="Proteomes" id="UP001496627"/>
    </source>
</evidence>
<evidence type="ECO:0000259" key="3">
    <source>
        <dbReference type="PROSITE" id="PS50977"/>
    </source>
</evidence>
<reference evidence="4 5" key="1">
    <citation type="submission" date="2024-05" db="EMBL/GenBank/DDBJ databases">
        <title>Neorhizobium sp. Rsf11, a plant growth promoting and heavy metal resistant PAH-degrader.</title>
        <authorList>
            <person name="Golubev S.N."/>
            <person name="Muratova A.Y."/>
            <person name="Markelova M.I."/>
        </authorList>
    </citation>
    <scope>NUCLEOTIDE SEQUENCE [LARGE SCALE GENOMIC DNA]</scope>
    <source>
        <strain evidence="4 5">Rsf11</strain>
    </source>
</reference>
<proteinExistence type="predicted"/>
<evidence type="ECO:0000256" key="2">
    <source>
        <dbReference type="PROSITE-ProRule" id="PRU00335"/>
    </source>
</evidence>
<gene>
    <name evidence="4" type="ORF">ABK249_01210</name>
</gene>
<protein>
    <submittedName>
        <fullName evidence="4">TetR/AcrR family transcriptional regulator</fullName>
    </submittedName>
</protein>
<dbReference type="Gene3D" id="1.10.357.10">
    <property type="entry name" value="Tetracycline Repressor, domain 2"/>
    <property type="match status" value="1"/>
</dbReference>
<dbReference type="SUPFAM" id="SSF46689">
    <property type="entry name" value="Homeodomain-like"/>
    <property type="match status" value="1"/>
</dbReference>
<dbReference type="PANTHER" id="PTHR30055">
    <property type="entry name" value="HTH-TYPE TRANSCRIPTIONAL REGULATOR RUTR"/>
    <property type="match status" value="1"/>
</dbReference>
<dbReference type="Proteomes" id="UP001496627">
    <property type="component" value="Unassembled WGS sequence"/>
</dbReference>
<dbReference type="PROSITE" id="PS50977">
    <property type="entry name" value="HTH_TETR_2"/>
    <property type="match status" value="1"/>
</dbReference>
<keyword evidence="5" id="KW-1185">Reference proteome</keyword>
<dbReference type="InterPro" id="IPR001647">
    <property type="entry name" value="HTH_TetR"/>
</dbReference>
<dbReference type="InterPro" id="IPR009057">
    <property type="entry name" value="Homeodomain-like_sf"/>
</dbReference>
<dbReference type="EMBL" id="JBEAAL010000001">
    <property type="protein sequence ID" value="MEQ1403538.1"/>
    <property type="molecule type" value="Genomic_DNA"/>
</dbReference>
<dbReference type="PRINTS" id="PR00455">
    <property type="entry name" value="HTHTETR"/>
</dbReference>